<dbReference type="EMBL" id="CAEX01005395">
    <property type="protein sequence ID" value="CCD20375.1"/>
    <property type="molecule type" value="Genomic_DNA"/>
</dbReference>
<evidence type="ECO:0000313" key="4">
    <source>
        <dbReference type="Proteomes" id="UP000009027"/>
    </source>
</evidence>
<proteinExistence type="predicted"/>
<accession>F9WS37</accession>
<dbReference type="VEuPathDB" id="TriTrypDB:TvY486_0031660"/>
<name>F9WS37_TRYVY</name>
<dbReference type="AlphaFoldDB" id="F9WS37"/>
<feature type="chain" id="PRO_5003390790" evidence="2">
    <location>
        <begin position="20"/>
        <end position="459"/>
    </location>
</feature>
<keyword evidence="4" id="KW-1185">Reference proteome</keyword>
<reference evidence="3 4" key="1">
    <citation type="journal article" date="2012" name="Proc. Natl. Acad. Sci. U.S.A.">
        <title>Antigenic diversity is generated by distinct evolutionary mechanisms in African trypanosome species.</title>
        <authorList>
            <person name="Jackson A.P."/>
            <person name="Berry A."/>
            <person name="Aslett M."/>
            <person name="Allison H.C."/>
            <person name="Burton P."/>
            <person name="Vavrova-Anderson J."/>
            <person name="Brown R."/>
            <person name="Browne H."/>
            <person name="Corton N."/>
            <person name="Hauser H."/>
            <person name="Gamble J."/>
            <person name="Gilderthorp R."/>
            <person name="Marcello L."/>
            <person name="McQuillan J."/>
            <person name="Otto T.D."/>
            <person name="Quail M.A."/>
            <person name="Sanders M.J."/>
            <person name="van Tonder A."/>
            <person name="Ginger M.L."/>
            <person name="Field M.C."/>
            <person name="Barry J.D."/>
            <person name="Hertz-Fowler C."/>
            <person name="Berriman M."/>
        </authorList>
    </citation>
    <scope>NUCLEOTIDE SEQUENCE</scope>
    <source>
        <strain evidence="3 4">Y486</strain>
    </source>
</reference>
<evidence type="ECO:0000256" key="2">
    <source>
        <dbReference type="SAM" id="SignalP"/>
    </source>
</evidence>
<sequence>MLGLALVFALVCMLRQCEATAGETEHGFDALCRVFLSVRGAISAAQEEQKTQQARVTRDLEELRAQALLGSRGRAVAGDQDGACTPTSRGAVRTVSDILCAAKAALEQAGKDIEGAEGEAAKAVFGANAKWSDMSDDTRQQALLKDLISPEGSNANVGFSADKKSGQALASDMLWPCNAADGTGVSNKCGQSGTGDNCGCVTAAINKLATETTWTLMKESAGLDVSGDSGKTAHDSWKITRELCSLSQGLGKAGAPRGASIADIQNDLALFNRTLQPIHNAAAGMQRCLAKKGLSAACDGAGSARQANCVCYDKSGEDMRQPPWMAHIGTMMHLVTNASTQQKKAETLAHALLAATLATPPTRAGNSANNENTTLDTNENTPNMNEETKATNHVACTPQSPDWDGQTGTCTAHTKKQKHTAAPATETHKLAPSAAQAHAHTNTLARTASLFAAARMALN</sequence>
<dbReference type="Proteomes" id="UP000009027">
    <property type="component" value="Unassembled WGS sequence"/>
</dbReference>
<feature type="region of interest" description="Disordered" evidence="1">
    <location>
        <begin position="360"/>
        <end position="381"/>
    </location>
</feature>
<feature type="region of interest" description="Disordered" evidence="1">
    <location>
        <begin position="395"/>
        <end position="427"/>
    </location>
</feature>
<feature type="signal peptide" evidence="2">
    <location>
        <begin position="1"/>
        <end position="19"/>
    </location>
</feature>
<keyword evidence="2" id="KW-0732">Signal</keyword>
<gene>
    <name evidence="3" type="ORF">TvY486_0031660</name>
</gene>
<protein>
    <submittedName>
        <fullName evidence="3">Variant surface glycoprotein (VSG), putative</fullName>
    </submittedName>
</protein>
<evidence type="ECO:0000256" key="1">
    <source>
        <dbReference type="SAM" id="MobiDB-lite"/>
    </source>
</evidence>
<evidence type="ECO:0000313" key="3">
    <source>
        <dbReference type="EMBL" id="CCD20375.1"/>
    </source>
</evidence>
<organism evidence="3 4">
    <name type="scientific">Trypanosoma vivax (strain Y486)</name>
    <dbReference type="NCBI Taxonomy" id="1055687"/>
    <lineage>
        <taxon>Eukaryota</taxon>
        <taxon>Discoba</taxon>
        <taxon>Euglenozoa</taxon>
        <taxon>Kinetoplastea</taxon>
        <taxon>Metakinetoplastina</taxon>
        <taxon>Trypanosomatida</taxon>
        <taxon>Trypanosomatidae</taxon>
        <taxon>Trypanosoma</taxon>
        <taxon>Duttonella</taxon>
    </lineage>
</organism>